<proteinExistence type="predicted"/>
<gene>
    <name evidence="2" type="ORF">SAMN05660874_00979</name>
</gene>
<protein>
    <submittedName>
        <fullName evidence="2">Uncharacterized protein</fullName>
    </submittedName>
</protein>
<name>A0A1I6PP50_9PSEU</name>
<dbReference type="EMBL" id="FOZX01000001">
    <property type="protein sequence ID" value="SFS42003.1"/>
    <property type="molecule type" value="Genomic_DNA"/>
</dbReference>
<accession>A0A1I6PP50</accession>
<feature type="region of interest" description="Disordered" evidence="1">
    <location>
        <begin position="1"/>
        <end position="45"/>
    </location>
</feature>
<dbReference type="RefSeq" id="WP_175547923.1">
    <property type="nucleotide sequence ID" value="NZ_FOZX01000001.1"/>
</dbReference>
<dbReference type="STRING" id="95161.SAMN05660874_00979"/>
<keyword evidence="3" id="KW-1185">Reference proteome</keyword>
<evidence type="ECO:0000313" key="2">
    <source>
        <dbReference type="EMBL" id="SFS42003.1"/>
    </source>
</evidence>
<reference evidence="3" key="1">
    <citation type="submission" date="2016-10" db="EMBL/GenBank/DDBJ databases">
        <authorList>
            <person name="Varghese N."/>
            <person name="Submissions S."/>
        </authorList>
    </citation>
    <scope>NUCLEOTIDE SEQUENCE [LARGE SCALE GENOMIC DNA]</scope>
    <source>
        <strain evidence="3">DSM 44771</strain>
    </source>
</reference>
<evidence type="ECO:0000256" key="1">
    <source>
        <dbReference type="SAM" id="MobiDB-lite"/>
    </source>
</evidence>
<sequence>MAETIRSDPETEHAPDVLTGDGASRSSTMRRAVLRSGMEAADGVDLAAEIARDRDDER</sequence>
<feature type="compositionally biased region" description="Basic and acidic residues" evidence="1">
    <location>
        <begin position="1"/>
        <end position="15"/>
    </location>
</feature>
<evidence type="ECO:0000313" key="3">
    <source>
        <dbReference type="Proteomes" id="UP000198852"/>
    </source>
</evidence>
<dbReference type="Proteomes" id="UP000198852">
    <property type="component" value="Unassembled WGS sequence"/>
</dbReference>
<organism evidence="2 3">
    <name type="scientific">Saccharopolyspora flava</name>
    <dbReference type="NCBI Taxonomy" id="95161"/>
    <lineage>
        <taxon>Bacteria</taxon>
        <taxon>Bacillati</taxon>
        <taxon>Actinomycetota</taxon>
        <taxon>Actinomycetes</taxon>
        <taxon>Pseudonocardiales</taxon>
        <taxon>Pseudonocardiaceae</taxon>
        <taxon>Saccharopolyspora</taxon>
    </lineage>
</organism>
<dbReference type="AlphaFoldDB" id="A0A1I6PP50"/>